<comment type="similarity">
    <text evidence="1 7">Belongs to the nitroreductase family.</text>
</comment>
<protein>
    <recommendedName>
        <fullName evidence="7">Putative NAD(P)H nitroreductase</fullName>
        <ecNumber evidence="7">1.-.-.-</ecNumber>
    </recommendedName>
</protein>
<evidence type="ECO:0000256" key="1">
    <source>
        <dbReference type="ARBA" id="ARBA00007118"/>
    </source>
</evidence>
<evidence type="ECO:0000256" key="7">
    <source>
        <dbReference type="PIRNR" id="PIRNR000232"/>
    </source>
</evidence>
<comment type="caution">
    <text evidence="10">The sequence shown here is derived from an EMBL/GenBank/DDBJ whole genome shotgun (WGS) entry which is preliminary data.</text>
</comment>
<feature type="binding site" evidence="8">
    <location>
        <position position="43"/>
    </location>
    <ligand>
        <name>FMN</name>
        <dbReference type="ChEBI" id="CHEBI:58210"/>
        <note>ligand shared between dimeric partners</note>
    </ligand>
</feature>
<keyword evidence="11" id="KW-1185">Reference proteome</keyword>
<dbReference type="PANTHER" id="PTHR43821:SF1">
    <property type="entry name" value="NAD(P)H NITROREDUCTASE YDJA-RELATED"/>
    <property type="match status" value="1"/>
</dbReference>
<reference evidence="10 11" key="1">
    <citation type="submission" date="2020-08" db="EMBL/GenBank/DDBJ databases">
        <title>Genomic Encyclopedia of Type Strains, Phase IV (KMG-IV): sequencing the most valuable type-strain genomes for metagenomic binning, comparative biology and taxonomic classification.</title>
        <authorList>
            <person name="Goeker M."/>
        </authorList>
    </citation>
    <scope>NUCLEOTIDE SEQUENCE [LARGE SCALE GENOMIC DNA]</scope>
    <source>
        <strain evidence="10 11">DSM 102189</strain>
    </source>
</reference>
<dbReference type="InterPro" id="IPR052530">
    <property type="entry name" value="NAD(P)H_nitroreductase"/>
</dbReference>
<dbReference type="PANTHER" id="PTHR43821">
    <property type="entry name" value="NAD(P)H NITROREDUCTASE YDJA-RELATED"/>
    <property type="match status" value="1"/>
</dbReference>
<dbReference type="EMBL" id="JACIIV010000011">
    <property type="protein sequence ID" value="MBB6227644.1"/>
    <property type="molecule type" value="Genomic_DNA"/>
</dbReference>
<evidence type="ECO:0000259" key="9">
    <source>
        <dbReference type="Pfam" id="PF00881"/>
    </source>
</evidence>
<keyword evidence="5 7" id="KW-0560">Oxidoreductase</keyword>
<dbReference type="Gene3D" id="3.40.109.10">
    <property type="entry name" value="NADH Oxidase"/>
    <property type="match status" value="1"/>
</dbReference>
<dbReference type="SUPFAM" id="SSF55469">
    <property type="entry name" value="FMN-dependent nitroreductase-like"/>
    <property type="match status" value="1"/>
</dbReference>
<dbReference type="InterPro" id="IPR026021">
    <property type="entry name" value="YdjA-like"/>
</dbReference>
<dbReference type="GO" id="GO:0016491">
    <property type="term" value="F:oxidoreductase activity"/>
    <property type="evidence" value="ECO:0007669"/>
    <property type="project" value="UniProtKB-UniRule"/>
</dbReference>
<evidence type="ECO:0000313" key="11">
    <source>
        <dbReference type="Proteomes" id="UP000538147"/>
    </source>
</evidence>
<evidence type="ECO:0000313" key="10">
    <source>
        <dbReference type="EMBL" id="MBB6227644.1"/>
    </source>
</evidence>
<organism evidence="10 11">
    <name type="scientific">Polymorphobacter multimanifer</name>
    <dbReference type="NCBI Taxonomy" id="1070431"/>
    <lineage>
        <taxon>Bacteria</taxon>
        <taxon>Pseudomonadati</taxon>
        <taxon>Pseudomonadota</taxon>
        <taxon>Alphaproteobacteria</taxon>
        <taxon>Sphingomonadales</taxon>
        <taxon>Sphingosinicellaceae</taxon>
        <taxon>Polymorphobacter</taxon>
    </lineage>
</organism>
<gene>
    <name evidence="10" type="ORF">FHS79_001813</name>
</gene>
<accession>A0A841L4U3</accession>
<keyword evidence="2 7" id="KW-0285">Flavoprotein</keyword>
<keyword evidence="3 7" id="KW-0288">FMN</keyword>
<sequence>MIFNDTSSALALLTSRRSGKARELAAPGPTDPELATILGAAMRVPDHGKLVPWRFVVVPPQAREALAALLVDAYSAEKPEASAKELDAMRSFAGLAPTLVVLIAALKPESHIPLGEQQLSVGAAAMQLLNAAHALGYVGNWLTGWAAYSPTVAAALGQPGETIAGFFFLGTATRPLEERLRPDPQAVVSHWLG</sequence>
<feature type="binding site" description="in other chain" evidence="8">
    <location>
        <begin position="141"/>
        <end position="143"/>
    </location>
    <ligand>
        <name>FMN</name>
        <dbReference type="ChEBI" id="CHEBI:58210"/>
        <note>ligand shared between dimeric partners</note>
    </ligand>
</feature>
<name>A0A841L4U3_9SPHN</name>
<evidence type="ECO:0000256" key="6">
    <source>
        <dbReference type="ARBA" id="ARBA00023027"/>
    </source>
</evidence>
<comment type="cofactor">
    <cofactor evidence="8">
        <name>FMN</name>
        <dbReference type="ChEBI" id="CHEBI:58210"/>
    </cofactor>
    <text evidence="8">Binds 1 FMN per subunit.</text>
</comment>
<evidence type="ECO:0000256" key="3">
    <source>
        <dbReference type="ARBA" id="ARBA00022643"/>
    </source>
</evidence>
<proteinExistence type="inferred from homology"/>
<dbReference type="Pfam" id="PF00881">
    <property type="entry name" value="Nitroreductase"/>
    <property type="match status" value="1"/>
</dbReference>
<dbReference type="InterPro" id="IPR000415">
    <property type="entry name" value="Nitroreductase-like"/>
</dbReference>
<dbReference type="AlphaFoldDB" id="A0A841L4U3"/>
<dbReference type="CDD" id="cd02135">
    <property type="entry name" value="YdjA-like"/>
    <property type="match status" value="1"/>
</dbReference>
<dbReference type="InterPro" id="IPR029479">
    <property type="entry name" value="Nitroreductase"/>
</dbReference>
<dbReference type="PIRSF" id="PIRSF000232">
    <property type="entry name" value="YdjA"/>
    <property type="match status" value="1"/>
</dbReference>
<evidence type="ECO:0000256" key="5">
    <source>
        <dbReference type="ARBA" id="ARBA00023002"/>
    </source>
</evidence>
<keyword evidence="6 7" id="KW-0520">NAD</keyword>
<evidence type="ECO:0000256" key="8">
    <source>
        <dbReference type="PIRSR" id="PIRSR000232-1"/>
    </source>
</evidence>
<feature type="domain" description="Nitroreductase" evidence="9">
    <location>
        <begin position="14"/>
        <end position="170"/>
    </location>
</feature>
<feature type="binding site" evidence="8">
    <location>
        <position position="47"/>
    </location>
    <ligand>
        <name>FMN</name>
        <dbReference type="ChEBI" id="CHEBI:58210"/>
        <note>ligand shared between dimeric partners</note>
    </ligand>
</feature>
<evidence type="ECO:0000256" key="4">
    <source>
        <dbReference type="ARBA" id="ARBA00022857"/>
    </source>
</evidence>
<dbReference type="RefSeq" id="WP_184198584.1">
    <property type="nucleotide sequence ID" value="NZ_JACIIV010000011.1"/>
</dbReference>
<dbReference type="Proteomes" id="UP000538147">
    <property type="component" value="Unassembled WGS sequence"/>
</dbReference>
<feature type="binding site" description="in other chain" evidence="8">
    <location>
        <begin position="16"/>
        <end position="18"/>
    </location>
    <ligand>
        <name>FMN</name>
        <dbReference type="ChEBI" id="CHEBI:58210"/>
        <note>ligand shared between dimeric partners</note>
    </ligand>
</feature>
<dbReference type="EC" id="1.-.-.-" evidence="7"/>
<evidence type="ECO:0000256" key="2">
    <source>
        <dbReference type="ARBA" id="ARBA00022630"/>
    </source>
</evidence>
<keyword evidence="4 7" id="KW-0521">NADP</keyword>